<feature type="region of interest" description="Disordered" evidence="1">
    <location>
        <begin position="1"/>
        <end position="89"/>
    </location>
</feature>
<accession>A0AAV1R2W9</accession>
<proteinExistence type="predicted"/>
<dbReference type="AlphaFoldDB" id="A0AAV1R2W9"/>
<reference evidence="2 3" key="1">
    <citation type="submission" date="2024-01" db="EMBL/GenBank/DDBJ databases">
        <authorList>
            <person name="Waweru B."/>
        </authorList>
    </citation>
    <scope>NUCLEOTIDE SEQUENCE [LARGE SCALE GENOMIC DNA]</scope>
</reference>
<protein>
    <submittedName>
        <fullName evidence="2">Uncharacterized protein</fullName>
    </submittedName>
</protein>
<keyword evidence="3" id="KW-1185">Reference proteome</keyword>
<evidence type="ECO:0000313" key="3">
    <source>
        <dbReference type="Proteomes" id="UP001314170"/>
    </source>
</evidence>
<evidence type="ECO:0000313" key="2">
    <source>
        <dbReference type="EMBL" id="CAK7327363.1"/>
    </source>
</evidence>
<name>A0AAV1R2W9_9ROSI</name>
<dbReference type="Proteomes" id="UP001314170">
    <property type="component" value="Unassembled WGS sequence"/>
</dbReference>
<feature type="non-terminal residue" evidence="2">
    <location>
        <position position="89"/>
    </location>
</feature>
<evidence type="ECO:0000256" key="1">
    <source>
        <dbReference type="SAM" id="MobiDB-lite"/>
    </source>
</evidence>
<sequence>SKASKREQQTNSNRKQAKWIDDRKKPSRRFVLATSGKLETKRKREPKETKPTKRKKGGQMNLLRKGKTMEDSTNEPFNKMMTKQETGKK</sequence>
<feature type="non-terminal residue" evidence="2">
    <location>
        <position position="1"/>
    </location>
</feature>
<comment type="caution">
    <text evidence="2">The sequence shown here is derived from an EMBL/GenBank/DDBJ whole genome shotgun (WGS) entry which is preliminary data.</text>
</comment>
<organism evidence="2 3">
    <name type="scientific">Dovyalis caffra</name>
    <dbReference type="NCBI Taxonomy" id="77055"/>
    <lineage>
        <taxon>Eukaryota</taxon>
        <taxon>Viridiplantae</taxon>
        <taxon>Streptophyta</taxon>
        <taxon>Embryophyta</taxon>
        <taxon>Tracheophyta</taxon>
        <taxon>Spermatophyta</taxon>
        <taxon>Magnoliopsida</taxon>
        <taxon>eudicotyledons</taxon>
        <taxon>Gunneridae</taxon>
        <taxon>Pentapetalae</taxon>
        <taxon>rosids</taxon>
        <taxon>fabids</taxon>
        <taxon>Malpighiales</taxon>
        <taxon>Salicaceae</taxon>
        <taxon>Flacourtieae</taxon>
        <taxon>Dovyalis</taxon>
    </lineage>
</organism>
<gene>
    <name evidence="2" type="ORF">DCAF_LOCUS5074</name>
</gene>
<dbReference type="EMBL" id="CAWUPB010000851">
    <property type="protein sequence ID" value="CAK7327363.1"/>
    <property type="molecule type" value="Genomic_DNA"/>
</dbReference>